<gene>
    <name evidence="2" type="ORF">DFR41_1011030</name>
</gene>
<accession>A0A370FQW2</accession>
<sequence>MMRTATEYLAPHATNMIRLDHTHLVTAFHQYRTTDSPRVKRGLVDQVCLALEVHAQLEEEIFYPALRAVAGDEEALQKSVPEHDEMKRLIGRLRGMAADDAAFDDTFMELLRDVLHHVADEETILLPLAERRLHDRLGELGLAMTKRRMELLVPRTGELASAMARSMSLGTLAATAAVTAALTALCLRRHAPR</sequence>
<proteinExistence type="predicted"/>
<evidence type="ECO:0000313" key="2">
    <source>
        <dbReference type="EMBL" id="RDI29274.1"/>
    </source>
</evidence>
<protein>
    <submittedName>
        <fullName evidence="2">Hemerythrin HHE cation binding domain-containing protein</fullName>
    </submittedName>
</protein>
<dbReference type="InterPro" id="IPR012312">
    <property type="entry name" value="Hemerythrin-like"/>
</dbReference>
<dbReference type="AlphaFoldDB" id="A0A370FQW2"/>
<dbReference type="Proteomes" id="UP000255265">
    <property type="component" value="Unassembled WGS sequence"/>
</dbReference>
<dbReference type="PANTHER" id="PTHR35585:SF1">
    <property type="entry name" value="HHE DOMAIN PROTEIN (AFU_ORTHOLOGUE AFUA_4G00730)"/>
    <property type="match status" value="1"/>
</dbReference>
<comment type="caution">
    <text evidence="2">The sequence shown here is derived from an EMBL/GenBank/DDBJ whole genome shotgun (WGS) entry which is preliminary data.</text>
</comment>
<dbReference type="Pfam" id="PF01814">
    <property type="entry name" value="Hemerythrin"/>
    <property type="match status" value="1"/>
</dbReference>
<reference evidence="2 3" key="1">
    <citation type="submission" date="2018-07" db="EMBL/GenBank/DDBJ databases">
        <title>Genomic Encyclopedia of Type Strains, Phase IV (KMG-IV): sequencing the most valuable type-strain genomes for metagenomic binning, comparative biology and taxonomic classification.</title>
        <authorList>
            <person name="Goeker M."/>
        </authorList>
    </citation>
    <scope>NUCLEOTIDE SEQUENCE [LARGE SCALE GENOMIC DNA]</scope>
    <source>
        <strain evidence="2 3">DSM 21352</strain>
    </source>
</reference>
<evidence type="ECO:0000259" key="1">
    <source>
        <dbReference type="Pfam" id="PF01814"/>
    </source>
</evidence>
<organism evidence="2 3">
    <name type="scientific">Pseudacidovorax intermedius</name>
    <dbReference type="NCBI Taxonomy" id="433924"/>
    <lineage>
        <taxon>Bacteria</taxon>
        <taxon>Pseudomonadati</taxon>
        <taxon>Pseudomonadota</taxon>
        <taxon>Betaproteobacteria</taxon>
        <taxon>Burkholderiales</taxon>
        <taxon>Comamonadaceae</taxon>
        <taxon>Pseudacidovorax</taxon>
    </lineage>
</organism>
<dbReference type="Gene3D" id="1.20.120.520">
    <property type="entry name" value="nmb1532 protein domain like"/>
    <property type="match status" value="1"/>
</dbReference>
<evidence type="ECO:0000313" key="3">
    <source>
        <dbReference type="Proteomes" id="UP000255265"/>
    </source>
</evidence>
<dbReference type="EMBL" id="QQAV01000001">
    <property type="protein sequence ID" value="RDI29274.1"/>
    <property type="molecule type" value="Genomic_DNA"/>
</dbReference>
<dbReference type="PANTHER" id="PTHR35585">
    <property type="entry name" value="HHE DOMAIN PROTEIN (AFU_ORTHOLOGUE AFUA_4G00730)"/>
    <property type="match status" value="1"/>
</dbReference>
<name>A0A370FQW2_9BURK</name>
<keyword evidence="3" id="KW-1185">Reference proteome</keyword>
<dbReference type="RefSeq" id="WP_342354289.1">
    <property type="nucleotide sequence ID" value="NZ_QQAV01000001.1"/>
</dbReference>
<feature type="domain" description="Hemerythrin-like" evidence="1">
    <location>
        <begin position="13"/>
        <end position="129"/>
    </location>
</feature>